<protein>
    <submittedName>
        <fullName evidence="1">Uncharacterized protein</fullName>
    </submittedName>
</protein>
<gene>
    <name evidence="1" type="ORF">ACFQ07_24360</name>
</gene>
<name>A0ABW3CNN5_9ACTN</name>
<reference evidence="2" key="1">
    <citation type="journal article" date="2019" name="Int. J. Syst. Evol. Microbiol.">
        <title>The Global Catalogue of Microorganisms (GCM) 10K type strain sequencing project: providing services to taxonomists for standard genome sequencing and annotation.</title>
        <authorList>
            <consortium name="The Broad Institute Genomics Platform"/>
            <consortium name="The Broad Institute Genome Sequencing Center for Infectious Disease"/>
            <person name="Wu L."/>
            <person name="Ma J."/>
        </authorList>
    </citation>
    <scope>NUCLEOTIDE SEQUENCE [LARGE SCALE GENOMIC DNA]</scope>
    <source>
        <strain evidence="2">JCM 31696</strain>
    </source>
</reference>
<proteinExistence type="predicted"/>
<organism evidence="1 2">
    <name type="scientific">Actinomadura adrarensis</name>
    <dbReference type="NCBI Taxonomy" id="1819600"/>
    <lineage>
        <taxon>Bacteria</taxon>
        <taxon>Bacillati</taxon>
        <taxon>Actinomycetota</taxon>
        <taxon>Actinomycetes</taxon>
        <taxon>Streptosporangiales</taxon>
        <taxon>Thermomonosporaceae</taxon>
        <taxon>Actinomadura</taxon>
    </lineage>
</organism>
<dbReference type="EMBL" id="JBHTIR010003554">
    <property type="protein sequence ID" value="MFD0855397.1"/>
    <property type="molecule type" value="Genomic_DNA"/>
</dbReference>
<evidence type="ECO:0000313" key="1">
    <source>
        <dbReference type="EMBL" id="MFD0855397.1"/>
    </source>
</evidence>
<keyword evidence="2" id="KW-1185">Reference proteome</keyword>
<accession>A0ABW3CNN5</accession>
<evidence type="ECO:0000313" key="2">
    <source>
        <dbReference type="Proteomes" id="UP001597083"/>
    </source>
</evidence>
<sequence length="76" mass="7801">MTNLGQEIAEAARAQSGPSGLSAYVARQLERDNPHELELIAVAEAEHATASARSGCSTAVVAANTGAAELRRASSH</sequence>
<dbReference type="Proteomes" id="UP001597083">
    <property type="component" value="Unassembled WGS sequence"/>
</dbReference>
<comment type="caution">
    <text evidence="1">The sequence shown here is derived from an EMBL/GenBank/DDBJ whole genome shotgun (WGS) entry which is preliminary data.</text>
</comment>